<feature type="domain" description="DUF8198" evidence="1">
    <location>
        <begin position="23"/>
        <end position="235"/>
    </location>
</feature>
<protein>
    <submittedName>
        <fullName evidence="2">Protein</fullName>
    </submittedName>
</protein>
<dbReference type="Pfam" id="PF26621">
    <property type="entry name" value="DUF8198"/>
    <property type="match status" value="1"/>
</dbReference>
<evidence type="ECO:0000313" key="3">
    <source>
        <dbReference type="Proteomes" id="UP000045978"/>
    </source>
</evidence>
<proteinExistence type="predicted"/>
<dbReference type="Proteomes" id="UP000045978">
    <property type="component" value="Unassembled WGS sequence"/>
</dbReference>
<sequence length="239" mass="27243">MARSNPVLERLGRRLAWHQAVHDPAREPRNALRWLQELRRWQTQRLERSFEHFLDDPQRRPAAMFFLTDVYGDRDFSRRDADIVKVLPMMQRLMPATLLDTVADGIELGALTHALDLRMAEALQALAPRRKRLDDALYAEAYRHTGLRRLRLHQIDLIASVGLGLATAVHTPGVRMLLRFARGPAKAAGLSELQGFLERGFDAFSKLGDAEGFIGDIETTEREVSRRLFAGHPQPFAFD</sequence>
<evidence type="ECO:0000313" key="2">
    <source>
        <dbReference type="EMBL" id="CTP85432.1"/>
    </source>
</evidence>
<dbReference type="NCBIfam" id="NF047641">
    <property type="entry name" value="FFLEE_fam"/>
    <property type="match status" value="1"/>
</dbReference>
<accession>A0A0K2ZKG5</accession>
<dbReference type="EMBL" id="CXOJ01000018">
    <property type="protein sequence ID" value="CTP85432.1"/>
    <property type="molecule type" value="Genomic_DNA"/>
</dbReference>
<dbReference type="AlphaFoldDB" id="A0A0K2ZKG5"/>
<dbReference type="InterPro" id="IPR058063">
    <property type="entry name" value="FFLEE_fam"/>
</dbReference>
<name>A0A0K2ZKG5_9XANT</name>
<organism evidence="2 3">
    <name type="scientific">Xanthomonas graminis pv. phlei</name>
    <dbReference type="NCBI Taxonomy" id="487906"/>
    <lineage>
        <taxon>Bacteria</taxon>
        <taxon>Pseudomonadati</taxon>
        <taxon>Pseudomonadota</taxon>
        <taxon>Gammaproteobacteria</taxon>
        <taxon>Lysobacterales</taxon>
        <taxon>Lysobacteraceae</taxon>
        <taxon>Xanthomonas</taxon>
        <taxon>Xanthomonas translucens group</taxon>
        <taxon>Xanthomonas graminis</taxon>
    </lineage>
</organism>
<gene>
    <name evidence="2" type="ORF">XTPLMG730_1130</name>
</gene>
<reference evidence="2 3" key="1">
    <citation type="submission" date="2015-07" db="EMBL/GenBank/DDBJ databases">
        <authorList>
            <person name="Noorani M."/>
        </authorList>
    </citation>
    <scope>NUCLEOTIDE SEQUENCE [LARGE SCALE GENOMIC DNA]</scope>
    <source>
        <strain evidence="2">LMG730</strain>
    </source>
</reference>
<evidence type="ECO:0000259" key="1">
    <source>
        <dbReference type="Pfam" id="PF26621"/>
    </source>
</evidence>
<dbReference type="RefSeq" id="WP_053837545.1">
    <property type="nucleotide sequence ID" value="NZ_CP076251.1"/>
</dbReference>
<dbReference type="InterPro" id="IPR058511">
    <property type="entry name" value="DUF8198"/>
</dbReference>